<dbReference type="Proteomes" id="UP000828922">
    <property type="component" value="Linkage Group LG07"/>
</dbReference>
<keyword evidence="2" id="KW-1185">Reference proteome</keyword>
<comment type="caution">
    <text evidence="1">The sequence shown here is derived from an EMBL/GenBank/DDBJ whole genome shotgun (WGS) entry which is preliminary data.</text>
</comment>
<reference evidence="2" key="1">
    <citation type="journal article" date="2022" name="New Phytol.">
        <title>Phylogenomic structure and speciation in an emerging model: the Sphagnum magellanicum complex (Bryophyta).</title>
        <authorList>
            <person name="Shaw A.J."/>
            <person name="Piatkowski B."/>
            <person name="Duffy A.M."/>
            <person name="Aguero B."/>
            <person name="Imwattana K."/>
            <person name="Nieto-Lugilde M."/>
            <person name="Healey A."/>
            <person name="Weston D.J."/>
            <person name="Patel M.N."/>
            <person name="Schmutz J."/>
            <person name="Grimwood J."/>
            <person name="Yavitt J.B."/>
            <person name="Hassel K."/>
            <person name="Stenoien H.K."/>
            <person name="Flatberg K.I."/>
            <person name="Bickford C.P."/>
            <person name="Hicks K.A."/>
        </authorList>
    </citation>
    <scope>NUCLEOTIDE SEQUENCE [LARGE SCALE GENOMIC DNA]</scope>
</reference>
<sequence>MVIMVAPLEDAQRLTPQDDHLHQEAEAAEVAWRQFRNKEAGGNTDNTLKLQSGRTEDGGNVMKSSLLGVASDQCNVD</sequence>
<gene>
    <name evidence="1" type="ORF">CY35_07G080300</name>
</gene>
<evidence type="ECO:0000313" key="2">
    <source>
        <dbReference type="Proteomes" id="UP000828922"/>
    </source>
</evidence>
<evidence type="ECO:0000313" key="1">
    <source>
        <dbReference type="EMBL" id="KAH9557334.1"/>
    </source>
</evidence>
<proteinExistence type="predicted"/>
<dbReference type="EMBL" id="CM038913">
    <property type="protein sequence ID" value="KAH9557334.1"/>
    <property type="molecule type" value="Genomic_DNA"/>
</dbReference>
<organism evidence="1 2">
    <name type="scientific">Sphagnum magellanicum</name>
    <dbReference type="NCBI Taxonomy" id="128215"/>
    <lineage>
        <taxon>Eukaryota</taxon>
        <taxon>Viridiplantae</taxon>
        <taxon>Streptophyta</taxon>
        <taxon>Embryophyta</taxon>
        <taxon>Bryophyta</taxon>
        <taxon>Sphagnophytina</taxon>
        <taxon>Sphagnopsida</taxon>
        <taxon>Sphagnales</taxon>
        <taxon>Sphagnaceae</taxon>
        <taxon>Sphagnum</taxon>
    </lineage>
</organism>
<protein>
    <submittedName>
        <fullName evidence="1">Uncharacterized protein</fullName>
    </submittedName>
</protein>
<accession>A0ACB8HMF1</accession>
<name>A0ACB8HMF1_9BRYO</name>